<accession>A0ABX2PQS5</accession>
<organism evidence="10 11">
    <name type="scientific">Ruegeria haliotis</name>
    <dbReference type="NCBI Taxonomy" id="2747601"/>
    <lineage>
        <taxon>Bacteria</taxon>
        <taxon>Pseudomonadati</taxon>
        <taxon>Pseudomonadota</taxon>
        <taxon>Alphaproteobacteria</taxon>
        <taxon>Rhodobacterales</taxon>
        <taxon>Roseobacteraceae</taxon>
        <taxon>Ruegeria</taxon>
    </lineage>
</organism>
<dbReference type="EMBL" id="JABXWT010000005">
    <property type="protein sequence ID" value="NVO56468.1"/>
    <property type="molecule type" value="Genomic_DNA"/>
</dbReference>
<comment type="catalytic activity">
    <reaction evidence="7">
        <text>ATP + H2O = ADP + phosphate + H(+)</text>
        <dbReference type="Rhea" id="RHEA:13065"/>
        <dbReference type="ChEBI" id="CHEBI:15377"/>
        <dbReference type="ChEBI" id="CHEBI:15378"/>
        <dbReference type="ChEBI" id="CHEBI:30616"/>
        <dbReference type="ChEBI" id="CHEBI:43474"/>
        <dbReference type="ChEBI" id="CHEBI:456216"/>
    </reaction>
</comment>
<dbReference type="RefSeq" id="WP_176864967.1">
    <property type="nucleotide sequence ID" value="NZ_JABXWT010000005.1"/>
</dbReference>
<evidence type="ECO:0000256" key="3">
    <source>
        <dbReference type="ARBA" id="ARBA00022730"/>
    </source>
</evidence>
<comment type="domain">
    <text evidence="7">The arm domain is inserted in the first ABC transporter domain. Probably contacts ribosomal protein L1.</text>
</comment>
<evidence type="ECO:0000313" key="10">
    <source>
        <dbReference type="EMBL" id="NVO56468.1"/>
    </source>
</evidence>
<feature type="domain" description="ABC transporter" evidence="9">
    <location>
        <begin position="320"/>
        <end position="537"/>
    </location>
</feature>
<evidence type="ECO:0000256" key="8">
    <source>
        <dbReference type="SAM" id="Coils"/>
    </source>
</evidence>
<sequence>MAAYQYVYHMQGVSKTYPGGKKCFENIHLSFLPGVKIGVVGVNGAGKSTLMKIMAGLDKDFTGEAWAAEGAKVGYLPQEPKLDETLSVRENVMLGVAGKKAILDRYNELAMNYSDETADEMAKLQDEIDSQNLWDLDSQIDVSMEALRCPADDANIANLSGGEKRRVALCKLLLEAPDMLLLDEPTNHLDAETIAWLQQHLIDYKGTILIVTHDRYFLDSITGWILELDRGRGLPYEGNYSAWLEQKAKRLEQEAREDKSKQKTLQRELDWMRQGAKARQAKSKARINAYNELADQSEREKLTRAQIVIPNGQRLGGKVIEVEGLAKHMGDKQLIESLDFTLPPGGIVGVIGPNGAGKSTLFKMLTGQEQPDAGTISLGDTVELSYVDQSRDDLKDNDTVWEAITGGAEIIQLGDAQVNSRAYCSSFNFKGGDQQKKVSLLSGGERNRVHMARLLKEGGNVLLLDEPTNDLDVETLRALEDALVDFAGCAVVISHDRFFLDRICTHILAFEGDAHVEWFEGNFEDYEEDKKRRLGPDALEPKRLKHKKFAR</sequence>
<keyword evidence="5 7" id="KW-0067">ATP-binding</keyword>
<keyword evidence="6 7" id="KW-0810">Translation regulation</keyword>
<comment type="caution">
    <text evidence="7">Lacks conserved residue(s) required for the propagation of feature annotation.</text>
</comment>
<dbReference type="CDD" id="cd03221">
    <property type="entry name" value="ABCF_EF-3"/>
    <property type="match status" value="2"/>
</dbReference>
<evidence type="ECO:0000256" key="1">
    <source>
        <dbReference type="ARBA" id="ARBA00005868"/>
    </source>
</evidence>
<comment type="subcellular location">
    <subcellularLocation>
        <location evidence="7">Cytoplasm</location>
    </subcellularLocation>
    <text evidence="7">Associates with ribosomes and polysomes.</text>
</comment>
<keyword evidence="7" id="KW-0648">Protein biosynthesis</keyword>
<dbReference type="SMART" id="SM00382">
    <property type="entry name" value="AAA"/>
    <property type="match status" value="2"/>
</dbReference>
<evidence type="ECO:0000256" key="7">
    <source>
        <dbReference type="HAMAP-Rule" id="MF_00847"/>
    </source>
</evidence>
<dbReference type="PROSITE" id="PS50893">
    <property type="entry name" value="ABC_TRANSPORTER_2"/>
    <property type="match status" value="2"/>
</dbReference>
<keyword evidence="2 7" id="KW-0820">tRNA-binding</keyword>
<keyword evidence="8" id="KW-0175">Coiled coil</keyword>
<comment type="similarity">
    <text evidence="1 7">Belongs to the ABC transporter superfamily. ABCF family. Translational throttle EttA subfamily.</text>
</comment>
<dbReference type="Pfam" id="PF12848">
    <property type="entry name" value="ABC_tran_Xtn"/>
    <property type="match status" value="1"/>
</dbReference>
<keyword evidence="7" id="KW-0694">RNA-binding</keyword>
<reference evidence="10 11" key="1">
    <citation type="submission" date="2020-06" db="EMBL/GenBank/DDBJ databases">
        <authorList>
            <person name="Cao W.R."/>
        </authorList>
    </citation>
    <scope>NUCLEOTIDE SEQUENCE [LARGE SCALE GENOMIC DNA]</scope>
    <source>
        <strain evidence="10 11">B1Z28</strain>
    </source>
</reference>
<dbReference type="InterPro" id="IPR003439">
    <property type="entry name" value="ABC_transporter-like_ATP-bd"/>
</dbReference>
<evidence type="ECO:0000313" key="11">
    <source>
        <dbReference type="Proteomes" id="UP000630805"/>
    </source>
</evidence>
<feature type="binding site" evidence="7">
    <location>
        <begin position="352"/>
        <end position="359"/>
    </location>
    <ligand>
        <name>ATP</name>
        <dbReference type="ChEBI" id="CHEBI:30616"/>
        <label>2</label>
    </ligand>
</feature>
<evidence type="ECO:0000256" key="6">
    <source>
        <dbReference type="ARBA" id="ARBA00022845"/>
    </source>
</evidence>
<dbReference type="PANTHER" id="PTHR43858:SF1">
    <property type="entry name" value="ABC TRANSPORTER-RELATED PROTEIN"/>
    <property type="match status" value="1"/>
</dbReference>
<gene>
    <name evidence="7 10" type="primary">ettA</name>
    <name evidence="10" type="ORF">HW561_11790</name>
</gene>
<comment type="subunit">
    <text evidence="7">Monomer. Probably contacts ribosomal proteins L1, L5, L33 and S7, the 16S and 23S rRNA and the P-site containing tRNA(fMet).</text>
</comment>
<dbReference type="HAMAP" id="MF_00847">
    <property type="entry name" value="EttA"/>
    <property type="match status" value="1"/>
</dbReference>
<keyword evidence="7" id="KW-0677">Repeat</keyword>
<comment type="domain">
    <text evidence="7">The P-site tRNA interaction motif (PtIM domain) probably interacts with the P-site tRNA(fMet) as well as the 23S rRNA.</text>
</comment>
<dbReference type="InterPro" id="IPR003593">
    <property type="entry name" value="AAA+_ATPase"/>
</dbReference>
<feature type="region of interest" description="PtIM" evidence="7">
    <location>
        <begin position="238"/>
        <end position="318"/>
    </location>
</feature>
<dbReference type="Gene3D" id="3.40.50.300">
    <property type="entry name" value="P-loop containing nucleotide triphosphate hydrolases"/>
    <property type="match status" value="2"/>
</dbReference>
<dbReference type="InterPro" id="IPR017871">
    <property type="entry name" value="ABC_transporter-like_CS"/>
</dbReference>
<keyword evidence="11" id="KW-1185">Reference proteome</keyword>
<dbReference type="PANTHER" id="PTHR43858">
    <property type="entry name" value="ENERGY-DEPENDENT TRANSLATIONAL THROTTLE PROTEIN ETTA"/>
    <property type="match status" value="1"/>
</dbReference>
<dbReference type="NCBIfam" id="TIGR03719">
    <property type="entry name" value="ABC_ABC_ChvD"/>
    <property type="match status" value="1"/>
</dbReference>
<keyword evidence="7" id="KW-0963">Cytoplasm</keyword>
<feature type="domain" description="ABC transporter" evidence="9">
    <location>
        <begin position="8"/>
        <end position="255"/>
    </location>
</feature>
<comment type="function">
    <text evidence="7">A translation factor that gates the progression of the 70S ribosomal initiation complex (IC, containing tRNA(fMet) in the P-site) into the translation elongation cycle by using a mechanism sensitive to the ATP/ADP ratio. Binds to the 70S ribosome E-site where it modulates the state of the translating ribosome during subunit translocation. ATP hydrolysis probably frees it from the ribosome, which can enter the elongation phase.</text>
</comment>
<keyword evidence="3 7" id="KW-0699">rRNA-binding</keyword>
<dbReference type="Proteomes" id="UP000630805">
    <property type="component" value="Unassembled WGS sequence"/>
</dbReference>
<dbReference type="PROSITE" id="PS00211">
    <property type="entry name" value="ABC_TRANSPORTER_1"/>
    <property type="match status" value="1"/>
</dbReference>
<dbReference type="Pfam" id="PF00005">
    <property type="entry name" value="ABC_tran"/>
    <property type="match status" value="2"/>
</dbReference>
<protein>
    <recommendedName>
        <fullName evidence="7">Energy-dependent translational throttle protein EttA</fullName>
        <ecNumber evidence="7">3.6.1.-</ecNumber>
    </recommendedName>
    <alternativeName>
        <fullName evidence="7">Translational regulatory factor EttA</fullName>
    </alternativeName>
</protein>
<keyword evidence="4 7" id="KW-0547">Nucleotide-binding</keyword>
<evidence type="ECO:0000259" key="9">
    <source>
        <dbReference type="PROSITE" id="PS50893"/>
    </source>
</evidence>
<feature type="coiled-coil region" evidence="8">
    <location>
        <begin position="241"/>
        <end position="268"/>
    </location>
</feature>
<evidence type="ECO:0000256" key="5">
    <source>
        <dbReference type="ARBA" id="ARBA00022840"/>
    </source>
</evidence>
<dbReference type="InterPro" id="IPR032781">
    <property type="entry name" value="ABC_tran_Xtn"/>
</dbReference>
<dbReference type="SUPFAM" id="SSF52540">
    <property type="entry name" value="P-loop containing nucleoside triphosphate hydrolases"/>
    <property type="match status" value="2"/>
</dbReference>
<name>A0ABX2PQS5_9RHOB</name>
<dbReference type="InterPro" id="IPR027417">
    <property type="entry name" value="P-loop_NTPase"/>
</dbReference>
<evidence type="ECO:0000256" key="2">
    <source>
        <dbReference type="ARBA" id="ARBA00022555"/>
    </source>
</evidence>
<proteinExistence type="inferred from homology"/>
<keyword evidence="7" id="KW-0378">Hydrolase</keyword>
<evidence type="ECO:0000256" key="4">
    <source>
        <dbReference type="ARBA" id="ARBA00022741"/>
    </source>
</evidence>
<comment type="caution">
    <text evidence="10">The sequence shown here is derived from an EMBL/GenBank/DDBJ whole genome shotgun (WGS) entry which is preliminary data.</text>
</comment>
<dbReference type="NCBIfam" id="NF008775">
    <property type="entry name" value="PRK11819.1"/>
    <property type="match status" value="1"/>
</dbReference>
<dbReference type="InterPro" id="IPR022374">
    <property type="entry name" value="EttA"/>
</dbReference>
<dbReference type="EC" id="3.6.1.-" evidence="7"/>
<feature type="binding site" evidence="7">
    <location>
        <begin position="41"/>
        <end position="48"/>
    </location>
    <ligand>
        <name>ATP</name>
        <dbReference type="ChEBI" id="CHEBI:30616"/>
        <label>1</label>
    </ligand>
</feature>